<protein>
    <submittedName>
        <fullName evidence="1">Uncharacterized protein</fullName>
    </submittedName>
</protein>
<dbReference type="Proteomes" id="UP001054945">
    <property type="component" value="Unassembled WGS sequence"/>
</dbReference>
<sequence>MRGQDMFTGAKLLALIGIIVGGSVRIGQEFITPLQTRTRPILPLDSYCVNYHTTTRPRAVNYSRDFRQLVYYHSELNLVLQRLRSNSLFT</sequence>
<name>A0AAV4U2J5_CAEEX</name>
<evidence type="ECO:0000313" key="2">
    <source>
        <dbReference type="Proteomes" id="UP001054945"/>
    </source>
</evidence>
<dbReference type="EMBL" id="BPLR01012180">
    <property type="protein sequence ID" value="GIY51967.1"/>
    <property type="molecule type" value="Genomic_DNA"/>
</dbReference>
<comment type="caution">
    <text evidence="1">The sequence shown here is derived from an EMBL/GenBank/DDBJ whole genome shotgun (WGS) entry which is preliminary data.</text>
</comment>
<keyword evidence="2" id="KW-1185">Reference proteome</keyword>
<proteinExistence type="predicted"/>
<accession>A0AAV4U2J5</accession>
<organism evidence="1 2">
    <name type="scientific">Caerostris extrusa</name>
    <name type="common">Bark spider</name>
    <name type="synonym">Caerostris bankana</name>
    <dbReference type="NCBI Taxonomy" id="172846"/>
    <lineage>
        <taxon>Eukaryota</taxon>
        <taxon>Metazoa</taxon>
        <taxon>Ecdysozoa</taxon>
        <taxon>Arthropoda</taxon>
        <taxon>Chelicerata</taxon>
        <taxon>Arachnida</taxon>
        <taxon>Araneae</taxon>
        <taxon>Araneomorphae</taxon>
        <taxon>Entelegynae</taxon>
        <taxon>Araneoidea</taxon>
        <taxon>Araneidae</taxon>
        <taxon>Caerostris</taxon>
    </lineage>
</organism>
<evidence type="ECO:0000313" key="1">
    <source>
        <dbReference type="EMBL" id="GIY51967.1"/>
    </source>
</evidence>
<dbReference type="AlphaFoldDB" id="A0AAV4U2J5"/>
<gene>
    <name evidence="1" type="ORF">CEXT_17401</name>
</gene>
<reference evidence="1 2" key="1">
    <citation type="submission" date="2021-06" db="EMBL/GenBank/DDBJ databases">
        <title>Caerostris extrusa draft genome.</title>
        <authorList>
            <person name="Kono N."/>
            <person name="Arakawa K."/>
        </authorList>
    </citation>
    <scope>NUCLEOTIDE SEQUENCE [LARGE SCALE GENOMIC DNA]</scope>
</reference>